<gene>
    <name evidence="2" type="primary">uba-2</name>
    <name evidence="2" type="ORF">CM83_103868</name>
</gene>
<sequence>AVYEEERATDTPITERVSPQLPEIVEDIDSIFQEKPDPQVYQVYDSRQNLVSQPSVELVVDGNEAPKYSQIDFRNEPETEDPQYPPHVEVREPKDPQYPPH</sequence>
<accession>A0A0A9W7M9</accession>
<feature type="non-terminal residue" evidence="2">
    <location>
        <position position="101"/>
    </location>
</feature>
<dbReference type="AlphaFoldDB" id="A0A0A9W7M9"/>
<reference evidence="2" key="2">
    <citation type="submission" date="2014-07" db="EMBL/GenBank/DDBJ databases">
        <authorList>
            <person name="Hull J."/>
        </authorList>
    </citation>
    <scope>NUCLEOTIDE SEQUENCE</scope>
</reference>
<feature type="region of interest" description="Disordered" evidence="1">
    <location>
        <begin position="68"/>
        <end position="101"/>
    </location>
</feature>
<proteinExistence type="predicted"/>
<protein>
    <submittedName>
        <fullName evidence="2">SUMO-activating enzyme subunit uba-2</fullName>
    </submittedName>
</protein>
<name>A0A0A9W7M9_LYGHE</name>
<organism evidence="2">
    <name type="scientific">Lygus hesperus</name>
    <name type="common">Western plant bug</name>
    <dbReference type="NCBI Taxonomy" id="30085"/>
    <lineage>
        <taxon>Eukaryota</taxon>
        <taxon>Metazoa</taxon>
        <taxon>Ecdysozoa</taxon>
        <taxon>Arthropoda</taxon>
        <taxon>Hexapoda</taxon>
        <taxon>Insecta</taxon>
        <taxon>Pterygota</taxon>
        <taxon>Neoptera</taxon>
        <taxon>Paraneoptera</taxon>
        <taxon>Hemiptera</taxon>
        <taxon>Heteroptera</taxon>
        <taxon>Panheteroptera</taxon>
        <taxon>Cimicomorpha</taxon>
        <taxon>Miridae</taxon>
        <taxon>Mirini</taxon>
        <taxon>Lygus</taxon>
    </lineage>
</organism>
<evidence type="ECO:0000313" key="2">
    <source>
        <dbReference type="EMBL" id="JAG03421.1"/>
    </source>
</evidence>
<feature type="non-terminal residue" evidence="2">
    <location>
        <position position="1"/>
    </location>
</feature>
<evidence type="ECO:0000256" key="1">
    <source>
        <dbReference type="SAM" id="MobiDB-lite"/>
    </source>
</evidence>
<reference evidence="2" key="1">
    <citation type="journal article" date="2014" name="PLoS ONE">
        <title>Transcriptome-Based Identification of ABC Transporters in the Western Tarnished Plant Bug Lygus hesperus.</title>
        <authorList>
            <person name="Hull J.J."/>
            <person name="Chaney K."/>
            <person name="Geib S.M."/>
            <person name="Fabrick J.A."/>
            <person name="Brent C.S."/>
            <person name="Walsh D."/>
            <person name="Lavine L.C."/>
        </authorList>
    </citation>
    <scope>NUCLEOTIDE SEQUENCE</scope>
</reference>
<dbReference type="EMBL" id="GBHO01040183">
    <property type="protein sequence ID" value="JAG03421.1"/>
    <property type="molecule type" value="Transcribed_RNA"/>
</dbReference>